<dbReference type="Gene3D" id="1.10.10.10">
    <property type="entry name" value="Winged helix-like DNA-binding domain superfamily/Winged helix DNA-binding domain"/>
    <property type="match status" value="1"/>
</dbReference>
<evidence type="ECO:0000256" key="1">
    <source>
        <dbReference type="ARBA" id="ARBA00023015"/>
    </source>
</evidence>
<comment type="caution">
    <text evidence="5">The sequence shown here is derived from an EMBL/GenBank/DDBJ whole genome shotgun (WGS) entry which is preliminary data.</text>
</comment>
<dbReference type="InterPro" id="IPR036388">
    <property type="entry name" value="WH-like_DNA-bd_sf"/>
</dbReference>
<accession>A0A7W8XE07</accession>
<dbReference type="AlphaFoldDB" id="A0A7W8XE07"/>
<proteinExistence type="predicted"/>
<dbReference type="PANTHER" id="PTHR33204:SF29">
    <property type="entry name" value="TRANSCRIPTIONAL REGULATOR"/>
    <property type="match status" value="1"/>
</dbReference>
<evidence type="ECO:0000313" key="5">
    <source>
        <dbReference type="EMBL" id="MBB5560151.1"/>
    </source>
</evidence>
<name>A0A7W8XE07_9HYPH</name>
<sequence length="152" mass="17121">MRITLRQRKNAQILYVVPKRILSMSLPRAKLVKNFPGCPVEATLSFLDGKWKGVILFHLMQGTLRFNELRRKLPAVTQRMLTKQLRELEESGLVSRTVYPVVPPRVEYKMTPLGTTLKPVILALAAWGEEHVFCSPEAASEGFEACATALQS</sequence>
<dbReference type="Pfam" id="PF01638">
    <property type="entry name" value="HxlR"/>
    <property type="match status" value="1"/>
</dbReference>
<feature type="domain" description="HTH hxlR-type" evidence="4">
    <location>
        <begin position="38"/>
        <end position="136"/>
    </location>
</feature>
<keyword evidence="3" id="KW-0804">Transcription</keyword>
<keyword evidence="2 5" id="KW-0238">DNA-binding</keyword>
<dbReference type="EMBL" id="JACHBC010000003">
    <property type="protein sequence ID" value="MBB5560151.1"/>
    <property type="molecule type" value="Genomic_DNA"/>
</dbReference>
<dbReference type="InterPro" id="IPR002577">
    <property type="entry name" value="HTH_HxlR"/>
</dbReference>
<evidence type="ECO:0000259" key="4">
    <source>
        <dbReference type="PROSITE" id="PS51118"/>
    </source>
</evidence>
<keyword evidence="6" id="KW-1185">Reference proteome</keyword>
<reference evidence="5 6" key="1">
    <citation type="submission" date="2020-08" db="EMBL/GenBank/DDBJ databases">
        <title>Genomic Encyclopedia of Type Strains, Phase IV (KMG-V): Genome sequencing to study the core and pangenomes of soil and plant-associated prokaryotes.</title>
        <authorList>
            <person name="Whitman W."/>
        </authorList>
    </citation>
    <scope>NUCLEOTIDE SEQUENCE [LARGE SCALE GENOMIC DNA]</scope>
    <source>
        <strain evidence="5 6">SEMIA 4034</strain>
    </source>
</reference>
<protein>
    <submittedName>
        <fullName evidence="5">DNA-binding HxlR family transcriptional regulator</fullName>
    </submittedName>
</protein>
<dbReference type="SUPFAM" id="SSF46785">
    <property type="entry name" value="Winged helix' DNA-binding domain"/>
    <property type="match status" value="1"/>
</dbReference>
<dbReference type="InterPro" id="IPR036390">
    <property type="entry name" value="WH_DNA-bd_sf"/>
</dbReference>
<evidence type="ECO:0000256" key="3">
    <source>
        <dbReference type="ARBA" id="ARBA00023163"/>
    </source>
</evidence>
<dbReference type="PROSITE" id="PS51118">
    <property type="entry name" value="HTH_HXLR"/>
    <property type="match status" value="1"/>
</dbReference>
<evidence type="ECO:0000313" key="6">
    <source>
        <dbReference type="Proteomes" id="UP000528824"/>
    </source>
</evidence>
<dbReference type="PANTHER" id="PTHR33204">
    <property type="entry name" value="TRANSCRIPTIONAL REGULATOR, MARR FAMILY"/>
    <property type="match status" value="1"/>
</dbReference>
<organism evidence="5 6">
    <name type="scientific">Rhizobium lentis</name>
    <dbReference type="NCBI Taxonomy" id="1138194"/>
    <lineage>
        <taxon>Bacteria</taxon>
        <taxon>Pseudomonadati</taxon>
        <taxon>Pseudomonadota</taxon>
        <taxon>Alphaproteobacteria</taxon>
        <taxon>Hyphomicrobiales</taxon>
        <taxon>Rhizobiaceae</taxon>
        <taxon>Rhizobium/Agrobacterium group</taxon>
        <taxon>Rhizobium</taxon>
    </lineage>
</organism>
<keyword evidence="1" id="KW-0805">Transcription regulation</keyword>
<gene>
    <name evidence="5" type="ORF">GGI59_001802</name>
</gene>
<dbReference type="Proteomes" id="UP000528824">
    <property type="component" value="Unassembled WGS sequence"/>
</dbReference>
<dbReference type="GO" id="GO:0003677">
    <property type="term" value="F:DNA binding"/>
    <property type="evidence" value="ECO:0007669"/>
    <property type="project" value="UniProtKB-KW"/>
</dbReference>
<evidence type="ECO:0000256" key="2">
    <source>
        <dbReference type="ARBA" id="ARBA00023125"/>
    </source>
</evidence>